<dbReference type="AlphaFoldDB" id="C6S588"/>
<dbReference type="Proteomes" id="UP000002054">
    <property type="component" value="Chromosome"/>
</dbReference>
<name>C6S588_NEIML</name>
<protein>
    <recommendedName>
        <fullName evidence="3">Bacteriocin transporter</fullName>
    </recommendedName>
</protein>
<evidence type="ECO:0008006" key="3">
    <source>
        <dbReference type="Google" id="ProtNLM"/>
    </source>
</evidence>
<dbReference type="RefSeq" id="WP_015815282.1">
    <property type="nucleotide sequence ID" value="NC_013016.1"/>
</dbReference>
<accession>C6S588</accession>
<evidence type="ECO:0000313" key="2">
    <source>
        <dbReference type="Proteomes" id="UP000002054"/>
    </source>
</evidence>
<reference evidence="1 2" key="1">
    <citation type="journal article" date="2008" name="Proc. Natl. Acad. Sci. U.S.A.">
        <title>Whole-genome comparison of disease and carriage strains provides insights into virulence evolution in Neisseria meningitidis.</title>
        <authorList>
            <person name="Schoen C."/>
            <person name="Blom J."/>
            <person name="Claus H."/>
            <person name="Schramm-Glueck A."/>
            <person name="Brandt P."/>
            <person name="Mueller T."/>
            <person name="Goesmann A."/>
            <person name="Joseph B."/>
            <person name="Konietzny S."/>
            <person name="Kurzai O."/>
            <person name="Schmitt C."/>
            <person name="Friedrich T."/>
            <person name="Linke B."/>
            <person name="Vogel U."/>
            <person name="Frosch M."/>
        </authorList>
    </citation>
    <scope>NUCLEOTIDE SEQUENCE [LARGE SCALE GENOMIC DNA]</scope>
    <source>
        <strain evidence="2">alpha14</strain>
    </source>
</reference>
<sequence>MKELTIQDLTLVSGGFEVGRDYIGVGSAVTTAGSVAGSIRAATMTGDAAAIVTRSGLTAVRAGTVAIPVIAYNATVWVNNNTTLQDKLGSLIDKVTGLDQSGNDYGDGTSY</sequence>
<organism evidence="1 2">
    <name type="scientific">Neisseria meningitidis (strain alpha14)</name>
    <dbReference type="NCBI Taxonomy" id="662598"/>
    <lineage>
        <taxon>Bacteria</taxon>
        <taxon>Pseudomonadati</taxon>
        <taxon>Pseudomonadota</taxon>
        <taxon>Betaproteobacteria</taxon>
        <taxon>Neisseriales</taxon>
        <taxon>Neisseriaceae</taxon>
        <taxon>Neisseria</taxon>
    </lineage>
</organism>
<gene>
    <name evidence="1" type="ordered locus">NMO_0342</name>
</gene>
<evidence type="ECO:0000313" key="1">
    <source>
        <dbReference type="EMBL" id="CBA04012.1"/>
    </source>
</evidence>
<dbReference type="HOGENOM" id="CLU_2155636_0_0_4"/>
<dbReference type="KEGG" id="nmi:NMO_0342"/>
<dbReference type="EMBL" id="AM889136">
    <property type="protein sequence ID" value="CBA04012.1"/>
    <property type="molecule type" value="Genomic_DNA"/>
</dbReference>
<proteinExistence type="predicted"/>